<keyword evidence="2" id="KW-1185">Reference proteome</keyword>
<gene>
    <name evidence="1" type="ORF">SUZIE_213465</name>
</gene>
<name>A0AA41TCJ2_SCICA</name>
<comment type="caution">
    <text evidence="1">The sequence shown here is derived from an EMBL/GenBank/DDBJ whole genome shotgun (WGS) entry which is preliminary data.</text>
</comment>
<sequence>MWCSVILGNNSFIWIYPTPEHKDEDTGGLTANLESVFLADGEAISQLRNCIVSLVTQRMMLYDTSILYCYEASLSHQIKDILKPEVMEEIVLETRQRHLEQEG</sequence>
<dbReference type="AlphaFoldDB" id="A0AA41TCJ2"/>
<accession>A0AA41TCJ2</accession>
<evidence type="ECO:0000313" key="1">
    <source>
        <dbReference type="EMBL" id="MBZ3891539.1"/>
    </source>
</evidence>
<protein>
    <submittedName>
        <fullName evidence="1">Exosome complex component RRP4</fullName>
    </submittedName>
</protein>
<dbReference type="CDD" id="cd22525">
    <property type="entry name" value="KH-I_Rrp4_eukar"/>
    <property type="match status" value="1"/>
</dbReference>
<evidence type="ECO:0000313" key="2">
    <source>
        <dbReference type="Proteomes" id="UP001166674"/>
    </source>
</evidence>
<proteinExistence type="predicted"/>
<dbReference type="InterPro" id="IPR036612">
    <property type="entry name" value="KH_dom_type_1_sf"/>
</dbReference>
<dbReference type="EMBL" id="JAATJV010450194">
    <property type="protein sequence ID" value="MBZ3891539.1"/>
    <property type="molecule type" value="Genomic_DNA"/>
</dbReference>
<dbReference type="Proteomes" id="UP001166674">
    <property type="component" value="Unassembled WGS sequence"/>
</dbReference>
<organism evidence="1 2">
    <name type="scientific">Sciurus carolinensis</name>
    <name type="common">Eastern gray squirrel</name>
    <dbReference type="NCBI Taxonomy" id="30640"/>
    <lineage>
        <taxon>Eukaryota</taxon>
        <taxon>Metazoa</taxon>
        <taxon>Chordata</taxon>
        <taxon>Craniata</taxon>
        <taxon>Vertebrata</taxon>
        <taxon>Euteleostomi</taxon>
        <taxon>Mammalia</taxon>
        <taxon>Eutheria</taxon>
        <taxon>Euarchontoglires</taxon>
        <taxon>Glires</taxon>
        <taxon>Rodentia</taxon>
        <taxon>Sciuromorpha</taxon>
        <taxon>Sciuridae</taxon>
        <taxon>Sciurinae</taxon>
        <taxon>Sciurini</taxon>
        <taxon>Sciurus</taxon>
    </lineage>
</organism>
<dbReference type="GO" id="GO:0003723">
    <property type="term" value="F:RNA binding"/>
    <property type="evidence" value="ECO:0007669"/>
    <property type="project" value="InterPro"/>
</dbReference>
<reference evidence="1" key="1">
    <citation type="submission" date="2020-03" db="EMBL/GenBank/DDBJ databases">
        <title>Studies in the Genomics of Life Span.</title>
        <authorList>
            <person name="Glass D."/>
        </authorList>
    </citation>
    <scope>NUCLEOTIDE SEQUENCE</scope>
    <source>
        <strain evidence="1">SUZIE</strain>
        <tissue evidence="1">Muscle</tissue>
    </source>
</reference>
<dbReference type="SUPFAM" id="SSF54791">
    <property type="entry name" value="Eukaryotic type KH-domain (KH-domain type I)"/>
    <property type="match status" value="1"/>
</dbReference>